<dbReference type="InterPro" id="IPR001584">
    <property type="entry name" value="Integrase_cat-core"/>
</dbReference>
<gene>
    <name evidence="11" type="ORF">CBR_g50052</name>
</gene>
<keyword evidence="6" id="KW-0378">Hydrolase</keyword>
<dbReference type="InterPro" id="IPR012337">
    <property type="entry name" value="RNaseH-like_sf"/>
</dbReference>
<dbReference type="Pfam" id="PF00078">
    <property type="entry name" value="RVT_1"/>
    <property type="match status" value="1"/>
</dbReference>
<dbReference type="GO" id="GO:0015074">
    <property type="term" value="P:DNA integration"/>
    <property type="evidence" value="ECO:0007669"/>
    <property type="project" value="InterPro"/>
</dbReference>
<dbReference type="InterPro" id="IPR000477">
    <property type="entry name" value="RT_dom"/>
</dbReference>
<feature type="compositionally biased region" description="Basic residues" evidence="8">
    <location>
        <begin position="218"/>
        <end position="227"/>
    </location>
</feature>
<dbReference type="CDD" id="cd01647">
    <property type="entry name" value="RT_LTR"/>
    <property type="match status" value="1"/>
</dbReference>
<dbReference type="SUPFAM" id="SSF53098">
    <property type="entry name" value="Ribonuclease H-like"/>
    <property type="match status" value="2"/>
</dbReference>
<dbReference type="PROSITE" id="PS50878">
    <property type="entry name" value="RT_POL"/>
    <property type="match status" value="1"/>
</dbReference>
<feature type="domain" description="Integrase catalytic" evidence="10">
    <location>
        <begin position="1033"/>
        <end position="1194"/>
    </location>
</feature>
<dbReference type="InterPro" id="IPR043502">
    <property type="entry name" value="DNA/RNA_pol_sf"/>
</dbReference>
<dbReference type="FunFam" id="3.10.10.10:FF:000007">
    <property type="entry name" value="Retrovirus-related Pol polyprotein from transposon 17.6-like Protein"/>
    <property type="match status" value="1"/>
</dbReference>
<feature type="region of interest" description="Disordered" evidence="8">
    <location>
        <begin position="200"/>
        <end position="232"/>
    </location>
</feature>
<keyword evidence="1" id="KW-0645">Protease</keyword>
<feature type="compositionally biased region" description="Basic and acidic residues" evidence="8">
    <location>
        <begin position="340"/>
        <end position="350"/>
    </location>
</feature>
<dbReference type="GO" id="GO:0003676">
    <property type="term" value="F:nucleic acid binding"/>
    <property type="evidence" value="ECO:0007669"/>
    <property type="project" value="InterPro"/>
</dbReference>
<feature type="domain" description="Reverse transcriptase" evidence="9">
    <location>
        <begin position="625"/>
        <end position="818"/>
    </location>
</feature>
<dbReference type="PANTHER" id="PTHR37984">
    <property type="entry name" value="PROTEIN CBG26694"/>
    <property type="match status" value="1"/>
</dbReference>
<comment type="caution">
    <text evidence="11">The sequence shown here is derived from an EMBL/GenBank/DDBJ whole genome shotgun (WGS) entry which is preliminary data.</text>
</comment>
<evidence type="ECO:0000256" key="6">
    <source>
        <dbReference type="ARBA" id="ARBA00022801"/>
    </source>
</evidence>
<dbReference type="FunFam" id="3.30.70.270:FF:000020">
    <property type="entry name" value="Transposon Tf2-6 polyprotein-like Protein"/>
    <property type="match status" value="1"/>
</dbReference>
<keyword evidence="3" id="KW-0548">Nucleotidyltransferase</keyword>
<accession>A0A388M668</accession>
<keyword evidence="4" id="KW-0540">Nuclease</keyword>
<evidence type="ECO:0000256" key="5">
    <source>
        <dbReference type="ARBA" id="ARBA00022759"/>
    </source>
</evidence>
<evidence type="ECO:0000256" key="2">
    <source>
        <dbReference type="ARBA" id="ARBA00022679"/>
    </source>
</evidence>
<keyword evidence="2" id="KW-0808">Transferase</keyword>
<evidence type="ECO:0000256" key="1">
    <source>
        <dbReference type="ARBA" id="ARBA00022670"/>
    </source>
</evidence>
<dbReference type="InterPro" id="IPR036397">
    <property type="entry name" value="RNaseH_sf"/>
</dbReference>
<feature type="compositionally biased region" description="Gly residues" evidence="8">
    <location>
        <begin position="204"/>
        <end position="217"/>
    </location>
</feature>
<dbReference type="GO" id="GO:0003964">
    <property type="term" value="F:RNA-directed DNA polymerase activity"/>
    <property type="evidence" value="ECO:0007669"/>
    <property type="project" value="UniProtKB-KW"/>
</dbReference>
<dbReference type="EMBL" id="BFEA01000775">
    <property type="protein sequence ID" value="GBG89962.1"/>
    <property type="molecule type" value="Genomic_DNA"/>
</dbReference>
<protein>
    <recommendedName>
        <fullName evidence="13">Integrase catalytic domain-containing protein</fullName>
    </recommendedName>
</protein>
<keyword evidence="12" id="KW-1185">Reference proteome</keyword>
<evidence type="ECO:0000256" key="7">
    <source>
        <dbReference type="ARBA" id="ARBA00022918"/>
    </source>
</evidence>
<dbReference type="Gene3D" id="3.10.10.10">
    <property type="entry name" value="HIV Type 1 Reverse Transcriptase, subunit A, domain 1"/>
    <property type="match status" value="1"/>
</dbReference>
<dbReference type="GO" id="GO:0008233">
    <property type="term" value="F:peptidase activity"/>
    <property type="evidence" value="ECO:0007669"/>
    <property type="project" value="UniProtKB-KW"/>
</dbReference>
<dbReference type="Proteomes" id="UP000265515">
    <property type="component" value="Unassembled WGS sequence"/>
</dbReference>
<sequence length="1300" mass="145766">MDLILEDIGGIDWVATCVAQARMVTRFFKRRSHAREVLEAFTKKSLLLPAESHFGTNVIMIRRLLDLESELMQVAVDSCWRDTVWSTTKIRKDAVEVIACVGSPPWWEDLLALCKLLDPIMNMLKMVDIDTRQISKILRHYEYMIAVCLYVCADIDREQQDVVLEVFDRWRTMFKTPAHIAAMMLDPEFRHRTLVDDVEVQTGGDTGGGARGGGGRGGRGRAGRRGVVRTGSVSLRPQADEVIRKARHRWDEGNFLYASSSSDDDDFFALRTPVTRDDDTEGAHHLPPAHDDRDGDERDAQYLPPGHDDRDGDGEGVEGSPHAHDNGDGDGEGAHQPPPAHDDRDGEGAHRSAPAGGTTAMDIDPNVQDDGGDSDDSGGDGAPRPGHGVVLKRPKRGPRKTDTIASRVSRRHGGGSTIAIPHVLGDEHVVVSKDSMSDDAIEELDTGDAAVARPQGETVILQETTTSAIELQQGTSTDVGDEVHQANAPASSDGQKAEPRGKRRGSVLIVHDDSSDVQVLDVAEQATSAVSLSAYFLLRNLAFCAENKARFISDPRPTRLLVQAALRNPALEIRLLASSAIWSLLWNGQRVAAFLKQDGGSGLEQQFLRAEVSGLDHSTNGLKGATIDNNTCSESVGEEDADVLKKKASKARLKLDKLKHSKWTGTMHSLQQYVSKLFATPDLEMTAQSCLDVIKGGCKVFSKIDLKSGYHQIEVEPADQHKTAFKNRDGLYEFIVMPFGLTNAPATFQSLMDKVFRTQINRFVVVYLDDILTFSKSMEEHMRHLEEVMQILKDAQLHLNLEKSEFGRDSVIYLGHRLFAAGREPEATKVEVIRKWPQPANVRKLRSFLGLASYYRKFVPKFFITARPLSKLTSKNVSYTWNEECTTAFEALKEALYMTCLVGSYDLRKDLKEELIEHIAKDPELGPILEQIRADPSSQSDFHECKSLLFRRYGKHDRLCVPNHEPIITHFLDLAHGRSGHFGVEKTYGNLLEKFVWTGMKRMAQRFVAECEVCQRIKPSRQKPYGLLHPLPILDGPRESVSIDFMDMGKKSRNGYSQVMVIVDRFSKFLNLIPLPPHAPTDLVIKEFHKRYILQCGPPKTLVSDRDTRFISAEWKDFTSQVYDMKLKMTSGRHPEANRLAEEINQTVIQLLRALIVPDQNSWDEELPIVQGLYNNSIHSSTGMTPNRLHLGWKIRNPLSYLFPEQPPGLTPGQPGYNAKYDRLLKVAVAAMERRRSAMIKHANKKRQPAPFTVGSYVWVKMSEFSEEEGVSRKLLPQYYGPWQVLNQDRNTKQHDIEYI</sequence>
<dbReference type="Gene3D" id="3.30.420.10">
    <property type="entry name" value="Ribonuclease H-like superfamily/Ribonuclease H"/>
    <property type="match status" value="1"/>
</dbReference>
<feature type="region of interest" description="Disordered" evidence="8">
    <location>
        <begin position="476"/>
        <end position="503"/>
    </location>
</feature>
<dbReference type="Pfam" id="PF17921">
    <property type="entry name" value="Integrase_H2C2"/>
    <property type="match status" value="1"/>
</dbReference>
<evidence type="ECO:0000313" key="11">
    <source>
        <dbReference type="EMBL" id="GBG89962.1"/>
    </source>
</evidence>
<evidence type="ECO:0000313" key="12">
    <source>
        <dbReference type="Proteomes" id="UP000265515"/>
    </source>
</evidence>
<feature type="compositionally biased region" description="Basic and acidic residues" evidence="8">
    <location>
        <begin position="274"/>
        <end position="310"/>
    </location>
</feature>
<organism evidence="11 12">
    <name type="scientific">Chara braunii</name>
    <name type="common">Braun's stonewort</name>
    <dbReference type="NCBI Taxonomy" id="69332"/>
    <lineage>
        <taxon>Eukaryota</taxon>
        <taxon>Viridiplantae</taxon>
        <taxon>Streptophyta</taxon>
        <taxon>Charophyceae</taxon>
        <taxon>Charales</taxon>
        <taxon>Characeae</taxon>
        <taxon>Chara</taxon>
    </lineage>
</organism>
<dbReference type="GO" id="GO:0006508">
    <property type="term" value="P:proteolysis"/>
    <property type="evidence" value="ECO:0007669"/>
    <property type="project" value="UniProtKB-KW"/>
</dbReference>
<dbReference type="InterPro" id="IPR041588">
    <property type="entry name" value="Integrase_H2C2"/>
</dbReference>
<dbReference type="PANTHER" id="PTHR37984:SF5">
    <property type="entry name" value="PROTEIN NYNRIN-LIKE"/>
    <property type="match status" value="1"/>
</dbReference>
<evidence type="ECO:0008006" key="13">
    <source>
        <dbReference type="Google" id="ProtNLM"/>
    </source>
</evidence>
<evidence type="ECO:0000256" key="3">
    <source>
        <dbReference type="ARBA" id="ARBA00022695"/>
    </source>
</evidence>
<reference evidence="11 12" key="1">
    <citation type="journal article" date="2018" name="Cell">
        <title>The Chara Genome: Secondary Complexity and Implications for Plant Terrestrialization.</title>
        <authorList>
            <person name="Nishiyama T."/>
            <person name="Sakayama H."/>
            <person name="Vries J.D."/>
            <person name="Buschmann H."/>
            <person name="Saint-Marcoux D."/>
            <person name="Ullrich K.K."/>
            <person name="Haas F.B."/>
            <person name="Vanderstraeten L."/>
            <person name="Becker D."/>
            <person name="Lang D."/>
            <person name="Vosolsobe S."/>
            <person name="Rombauts S."/>
            <person name="Wilhelmsson P.K.I."/>
            <person name="Janitza P."/>
            <person name="Kern R."/>
            <person name="Heyl A."/>
            <person name="Rumpler F."/>
            <person name="Villalobos L.I.A.C."/>
            <person name="Clay J.M."/>
            <person name="Skokan R."/>
            <person name="Toyoda A."/>
            <person name="Suzuki Y."/>
            <person name="Kagoshima H."/>
            <person name="Schijlen E."/>
            <person name="Tajeshwar N."/>
            <person name="Catarino B."/>
            <person name="Hetherington A.J."/>
            <person name="Saltykova A."/>
            <person name="Bonnot C."/>
            <person name="Breuninger H."/>
            <person name="Symeonidi A."/>
            <person name="Radhakrishnan G.V."/>
            <person name="Van Nieuwerburgh F."/>
            <person name="Deforce D."/>
            <person name="Chang C."/>
            <person name="Karol K.G."/>
            <person name="Hedrich R."/>
            <person name="Ulvskov P."/>
            <person name="Glockner G."/>
            <person name="Delwiche C.F."/>
            <person name="Petrasek J."/>
            <person name="Van de Peer Y."/>
            <person name="Friml J."/>
            <person name="Beilby M."/>
            <person name="Dolan L."/>
            <person name="Kohara Y."/>
            <person name="Sugano S."/>
            <person name="Fujiyama A."/>
            <person name="Delaux P.-M."/>
            <person name="Quint M."/>
            <person name="TheiBen G."/>
            <person name="Hagemann M."/>
            <person name="Harholt J."/>
            <person name="Dunand C."/>
            <person name="Zachgo S."/>
            <person name="Langdale J."/>
            <person name="Maumus F."/>
            <person name="Straeten D.V.D."/>
            <person name="Gould S.B."/>
            <person name="Rensing S.A."/>
        </authorList>
    </citation>
    <scope>NUCLEOTIDE SEQUENCE [LARGE SCALE GENOMIC DNA]</scope>
    <source>
        <strain evidence="11 12">S276</strain>
    </source>
</reference>
<keyword evidence="5" id="KW-0255">Endonuclease</keyword>
<feature type="region of interest" description="Disordered" evidence="8">
    <location>
        <begin position="274"/>
        <end position="419"/>
    </location>
</feature>
<evidence type="ECO:0000256" key="4">
    <source>
        <dbReference type="ARBA" id="ARBA00022722"/>
    </source>
</evidence>
<dbReference type="Gene3D" id="3.30.70.270">
    <property type="match status" value="2"/>
</dbReference>
<dbReference type="SUPFAM" id="SSF56672">
    <property type="entry name" value="DNA/RNA polymerases"/>
    <property type="match status" value="1"/>
</dbReference>
<keyword evidence="7" id="KW-0695">RNA-directed DNA polymerase</keyword>
<name>A0A388M668_CHABU</name>
<dbReference type="InterPro" id="IPR043128">
    <property type="entry name" value="Rev_trsase/Diguanyl_cyclase"/>
</dbReference>
<dbReference type="Gramene" id="GBG89962">
    <property type="protein sequence ID" value="GBG89962"/>
    <property type="gene ID" value="CBR_g50052"/>
</dbReference>
<proteinExistence type="predicted"/>
<evidence type="ECO:0000256" key="8">
    <source>
        <dbReference type="SAM" id="MobiDB-lite"/>
    </source>
</evidence>
<dbReference type="Pfam" id="PF00665">
    <property type="entry name" value="rve"/>
    <property type="match status" value="1"/>
</dbReference>
<dbReference type="InterPro" id="IPR050951">
    <property type="entry name" value="Retrovirus_Pol_polyprotein"/>
</dbReference>
<dbReference type="PROSITE" id="PS50994">
    <property type="entry name" value="INTEGRASE"/>
    <property type="match status" value="1"/>
</dbReference>
<dbReference type="GO" id="GO:0004519">
    <property type="term" value="F:endonuclease activity"/>
    <property type="evidence" value="ECO:0007669"/>
    <property type="project" value="UniProtKB-KW"/>
</dbReference>
<evidence type="ECO:0000259" key="10">
    <source>
        <dbReference type="PROSITE" id="PS50994"/>
    </source>
</evidence>
<dbReference type="Gene3D" id="1.10.340.70">
    <property type="match status" value="1"/>
</dbReference>
<evidence type="ECO:0000259" key="9">
    <source>
        <dbReference type="PROSITE" id="PS50878"/>
    </source>
</evidence>